<evidence type="ECO:0000313" key="1">
    <source>
        <dbReference type="EMBL" id="TGJ86714.1"/>
    </source>
</evidence>
<dbReference type="AlphaFoldDB" id="A0A4Z0YRU8"/>
<proteinExistence type="predicted"/>
<keyword evidence="2" id="KW-1185">Reference proteome</keyword>
<accession>A0A4Z0YRU8</accession>
<reference evidence="1 2" key="1">
    <citation type="submission" date="2019-03" db="EMBL/GenBank/DDBJ databases">
        <title>Draft genome sequence of Xylaria hypoxylon DSM 108379, a ubiquitous saprotrophic-parasitic fungi on hardwood.</title>
        <authorList>
            <person name="Buettner E."/>
            <person name="Leonhardt S."/>
            <person name="Gebauer A.M."/>
            <person name="Liers C."/>
            <person name="Hofrichter M."/>
            <person name="Kellner H."/>
        </authorList>
    </citation>
    <scope>NUCLEOTIDE SEQUENCE [LARGE SCALE GENOMIC DNA]</scope>
    <source>
        <strain evidence="1 2">DSM 108379</strain>
    </source>
</reference>
<dbReference type="Proteomes" id="UP000297716">
    <property type="component" value="Unassembled WGS sequence"/>
</dbReference>
<comment type="caution">
    <text evidence="1">The sequence shown here is derived from an EMBL/GenBank/DDBJ whole genome shotgun (WGS) entry which is preliminary data.</text>
</comment>
<organism evidence="1 2">
    <name type="scientific">Xylaria hypoxylon</name>
    <dbReference type="NCBI Taxonomy" id="37992"/>
    <lineage>
        <taxon>Eukaryota</taxon>
        <taxon>Fungi</taxon>
        <taxon>Dikarya</taxon>
        <taxon>Ascomycota</taxon>
        <taxon>Pezizomycotina</taxon>
        <taxon>Sordariomycetes</taxon>
        <taxon>Xylariomycetidae</taxon>
        <taxon>Xylariales</taxon>
        <taxon>Xylariaceae</taxon>
        <taxon>Xylaria</taxon>
    </lineage>
</organism>
<dbReference type="OrthoDB" id="3513679at2759"/>
<gene>
    <name evidence="1" type="ORF">E0Z10_g2020</name>
</gene>
<dbReference type="EMBL" id="SKBN01000023">
    <property type="protein sequence ID" value="TGJ86714.1"/>
    <property type="molecule type" value="Genomic_DNA"/>
</dbReference>
<name>A0A4Z0YRU8_9PEZI</name>
<sequence length="359" mass="41824">MRAREEYNRRSREYCRSSYVPTSIPYECSTPPGYNDQAVQSMRSCKNTTTALYIFDKRQHFPYARAMDIECWLWRHWFKPYVSDITLHHFSSTFVIEYDTNLADDEFHSEKLIAFHCNFYEQAQRFRDITYPEEENDGSTPAIYGPLRSQPWPVDRPNLYTQSFSERAAFVIQPLFRALFLALFYPQENINFCHTPEELERVKVQLILTGTTEGLSAPISFEELQDEALDGSYHPGATAITIRIGPAVRFIMRLEQREIAASGGALQPDVAKLRGWDQHKTLAKKFGWIEERDGNLDDLTPRSCEWVDPNIFKKWVGEGAVKTLSLAMGWGSMTLNPFRKDSEEDWWWDRKLLPQGKDD</sequence>
<protein>
    <submittedName>
        <fullName evidence="1">Uncharacterized protein</fullName>
    </submittedName>
</protein>
<evidence type="ECO:0000313" key="2">
    <source>
        <dbReference type="Proteomes" id="UP000297716"/>
    </source>
</evidence>